<feature type="compositionally biased region" description="Basic residues" evidence="6">
    <location>
        <begin position="277"/>
        <end position="288"/>
    </location>
</feature>
<keyword evidence="4" id="KW-0804">Transcription</keyword>
<evidence type="ECO:0000256" key="3">
    <source>
        <dbReference type="ARBA" id="ARBA00023125"/>
    </source>
</evidence>
<keyword evidence="5" id="KW-0539">Nucleus</keyword>
<feature type="region of interest" description="Disordered" evidence="6">
    <location>
        <begin position="198"/>
        <end position="221"/>
    </location>
</feature>
<organism evidence="8 9">
    <name type="scientific">Prototheca wickerhamii</name>
    <dbReference type="NCBI Taxonomy" id="3111"/>
    <lineage>
        <taxon>Eukaryota</taxon>
        <taxon>Viridiplantae</taxon>
        <taxon>Chlorophyta</taxon>
        <taxon>core chlorophytes</taxon>
        <taxon>Trebouxiophyceae</taxon>
        <taxon>Chlorellales</taxon>
        <taxon>Chlorellaceae</taxon>
        <taxon>Prototheca</taxon>
    </lineage>
</organism>
<dbReference type="PANTHER" id="PTHR32467:SF90">
    <property type="entry name" value="AP2-LIKE ETHYLENE-RESPONSIVE TRANSCRIPTION FACTOR AIL1"/>
    <property type="match status" value="1"/>
</dbReference>
<evidence type="ECO:0000313" key="8">
    <source>
        <dbReference type="EMBL" id="KAK2077321.1"/>
    </source>
</evidence>
<evidence type="ECO:0000259" key="7">
    <source>
        <dbReference type="PROSITE" id="PS51032"/>
    </source>
</evidence>
<comment type="caution">
    <text evidence="8">The sequence shown here is derived from an EMBL/GenBank/DDBJ whole genome shotgun (WGS) entry which is preliminary data.</text>
</comment>
<protein>
    <recommendedName>
        <fullName evidence="7">AP2/ERF domain-containing protein</fullName>
    </recommendedName>
</protein>
<keyword evidence="3" id="KW-0238">DNA-binding</keyword>
<dbReference type="GO" id="GO:0005634">
    <property type="term" value="C:nucleus"/>
    <property type="evidence" value="ECO:0007669"/>
    <property type="project" value="UniProtKB-SubCell"/>
</dbReference>
<dbReference type="AlphaFoldDB" id="A0AAD9IGP6"/>
<dbReference type="PRINTS" id="PR00367">
    <property type="entry name" value="ETHRSPELEMNT"/>
</dbReference>
<dbReference type="Proteomes" id="UP001255856">
    <property type="component" value="Unassembled WGS sequence"/>
</dbReference>
<dbReference type="SMART" id="SM00380">
    <property type="entry name" value="AP2"/>
    <property type="match status" value="2"/>
</dbReference>
<feature type="region of interest" description="Disordered" evidence="6">
    <location>
        <begin position="253"/>
        <end position="320"/>
    </location>
</feature>
<dbReference type="GO" id="GO:0003700">
    <property type="term" value="F:DNA-binding transcription factor activity"/>
    <property type="evidence" value="ECO:0007669"/>
    <property type="project" value="InterPro"/>
</dbReference>
<feature type="domain" description="AP2/ERF" evidence="7">
    <location>
        <begin position="114"/>
        <end position="171"/>
    </location>
</feature>
<name>A0AAD9IGP6_PROWI</name>
<dbReference type="SUPFAM" id="SSF54171">
    <property type="entry name" value="DNA-binding domain"/>
    <property type="match status" value="2"/>
</dbReference>
<keyword evidence="9" id="KW-1185">Reference proteome</keyword>
<evidence type="ECO:0000256" key="2">
    <source>
        <dbReference type="ARBA" id="ARBA00023015"/>
    </source>
</evidence>
<gene>
    <name evidence="8" type="ORF">QBZ16_004955</name>
</gene>
<evidence type="ECO:0000256" key="1">
    <source>
        <dbReference type="ARBA" id="ARBA00004123"/>
    </source>
</evidence>
<comment type="subcellular location">
    <subcellularLocation>
        <location evidence="1">Nucleus</location>
    </subcellularLocation>
</comment>
<dbReference type="GO" id="GO:0003677">
    <property type="term" value="F:DNA binding"/>
    <property type="evidence" value="ECO:0007669"/>
    <property type="project" value="UniProtKB-KW"/>
</dbReference>
<sequence length="334" mass="36198">MGGHAAGFYDPMGCYRSAPSTPVQTPAPEYKGVTHHVRTRRHEAHIWEGQPGRQIYLGGFSSAAEAALAFDIVAVRLGRQETNFHPSYYEPWLDMLMEQSLDDLSKGANQQTSFFRGVTRHAKGRWESRIGQAAGRRYLYLGLHDTEVQAAQAYDRAAIAQKGVDALTNFALSEYAAELGPEGLAEARSRGLIPDERDAAAQEEEPAANCAASPRSPRVLAGPKALAPQSLKSGGRAGQPPAEDLIGTEVAKDATDDCPSSSPQTVLDPLSPQMLSRHLRQQRARRASTRLADAAEEEEDVQEACSPYQAADGEGDHPQGSLFWEILHPALLSS</sequence>
<proteinExistence type="predicted"/>
<dbReference type="Gene3D" id="3.30.730.10">
    <property type="entry name" value="AP2/ERF domain"/>
    <property type="match status" value="2"/>
</dbReference>
<evidence type="ECO:0000256" key="6">
    <source>
        <dbReference type="SAM" id="MobiDB-lite"/>
    </source>
</evidence>
<keyword evidence="2" id="KW-0805">Transcription regulation</keyword>
<evidence type="ECO:0000256" key="5">
    <source>
        <dbReference type="ARBA" id="ARBA00023242"/>
    </source>
</evidence>
<reference evidence="8" key="1">
    <citation type="submission" date="2021-01" db="EMBL/GenBank/DDBJ databases">
        <authorList>
            <person name="Eckstrom K.M.E."/>
        </authorList>
    </citation>
    <scope>NUCLEOTIDE SEQUENCE</scope>
    <source>
        <strain evidence="8">UVCC 0001</strain>
    </source>
</reference>
<feature type="domain" description="AP2/ERF" evidence="7">
    <location>
        <begin position="29"/>
        <end position="87"/>
    </location>
</feature>
<dbReference type="EMBL" id="JASFZW010000007">
    <property type="protein sequence ID" value="KAK2077321.1"/>
    <property type="molecule type" value="Genomic_DNA"/>
</dbReference>
<dbReference type="CDD" id="cd00018">
    <property type="entry name" value="AP2"/>
    <property type="match status" value="1"/>
</dbReference>
<evidence type="ECO:0000256" key="4">
    <source>
        <dbReference type="ARBA" id="ARBA00023163"/>
    </source>
</evidence>
<dbReference type="PANTHER" id="PTHR32467">
    <property type="entry name" value="AP2-LIKE ETHYLENE-RESPONSIVE TRANSCRIPTION FACTOR"/>
    <property type="match status" value="1"/>
</dbReference>
<dbReference type="InterPro" id="IPR016177">
    <property type="entry name" value="DNA-bd_dom_sf"/>
</dbReference>
<accession>A0AAD9IGP6</accession>
<dbReference type="InterPro" id="IPR001471">
    <property type="entry name" value="AP2/ERF_dom"/>
</dbReference>
<dbReference type="PROSITE" id="PS51032">
    <property type="entry name" value="AP2_ERF"/>
    <property type="match status" value="2"/>
</dbReference>
<dbReference type="InterPro" id="IPR036955">
    <property type="entry name" value="AP2/ERF_dom_sf"/>
</dbReference>
<evidence type="ECO:0000313" key="9">
    <source>
        <dbReference type="Proteomes" id="UP001255856"/>
    </source>
</evidence>